<reference evidence="1 2" key="1">
    <citation type="submission" date="2020-07" db="EMBL/GenBank/DDBJ databases">
        <title>Sequencing the genomes of 1000 actinobacteria strains.</title>
        <authorList>
            <person name="Klenk H.-P."/>
        </authorList>
    </citation>
    <scope>NUCLEOTIDE SEQUENCE [LARGE SCALE GENOMIC DNA]</scope>
    <source>
        <strain evidence="1 2">DSM 42178</strain>
    </source>
</reference>
<name>A0A853A342_9ACTN</name>
<accession>A0A853A342</accession>
<sequence>MSREPNERLGALLSRAQISNAGLARRVNDLGRVRGMTLRYDKTSVARWVTKGMVPQRPVPSLIAEAISAKIGRPVALHEIGFRDSDPHPDVGLAFPRDVPGAVRGATDLWRLDPSNRRGLPAGAFSVSLYSTPVARWLIHPSDPSVLRSPATVPDASPVEVTHTDAAKLREAARDARRWDSKYGGGDWRSAMVTECLRLEAVPLVLGTYSDAVGRSLFGATAELSRLAGWMAFDTGHHEAAQRYYIQALRLARAAADVPLGGYVLASMSLQATYRGFADEGVDLAQAALDRNKGLATSRTMGFFHLVEARAHARAGDAASCRRSLGAAEALLERARPGDEDPEWISFVGPARLAADAAECYRDLGMPKQVRRFTESALASSSDEFTRSHGLRLAVAAVAELDSGNLDAACAAGTRAVEIATRVNSQRSVEYIKQLLDRLEPHSTEPRVRELAERARTVLATPA</sequence>
<dbReference type="SUPFAM" id="SSF48452">
    <property type="entry name" value="TPR-like"/>
    <property type="match status" value="1"/>
</dbReference>
<dbReference type="EMBL" id="JACBZD010000001">
    <property type="protein sequence ID" value="NYI05141.1"/>
    <property type="molecule type" value="Genomic_DNA"/>
</dbReference>
<dbReference type="Proteomes" id="UP000567795">
    <property type="component" value="Unassembled WGS sequence"/>
</dbReference>
<dbReference type="Gene3D" id="1.25.40.10">
    <property type="entry name" value="Tetratricopeptide repeat domain"/>
    <property type="match status" value="1"/>
</dbReference>
<keyword evidence="2" id="KW-1185">Reference proteome</keyword>
<dbReference type="AlphaFoldDB" id="A0A853A342"/>
<protein>
    <submittedName>
        <fullName evidence="1">Tetratricopeptide (TPR) repeat protein</fullName>
    </submittedName>
</protein>
<evidence type="ECO:0000313" key="2">
    <source>
        <dbReference type="Proteomes" id="UP000567795"/>
    </source>
</evidence>
<organism evidence="1 2">
    <name type="scientific">Allostreptomyces psammosilenae</name>
    <dbReference type="NCBI Taxonomy" id="1892865"/>
    <lineage>
        <taxon>Bacteria</taxon>
        <taxon>Bacillati</taxon>
        <taxon>Actinomycetota</taxon>
        <taxon>Actinomycetes</taxon>
        <taxon>Kitasatosporales</taxon>
        <taxon>Streptomycetaceae</taxon>
        <taxon>Allostreptomyces</taxon>
    </lineage>
</organism>
<proteinExistence type="predicted"/>
<gene>
    <name evidence="1" type="ORF">FHU37_002084</name>
</gene>
<evidence type="ECO:0000313" key="1">
    <source>
        <dbReference type="EMBL" id="NYI05141.1"/>
    </source>
</evidence>
<dbReference type="InterPro" id="IPR011990">
    <property type="entry name" value="TPR-like_helical_dom_sf"/>
</dbReference>
<dbReference type="RefSeq" id="WP_179813935.1">
    <property type="nucleotide sequence ID" value="NZ_JACBZD010000001.1"/>
</dbReference>
<comment type="caution">
    <text evidence="1">The sequence shown here is derived from an EMBL/GenBank/DDBJ whole genome shotgun (WGS) entry which is preliminary data.</text>
</comment>